<evidence type="ECO:0000313" key="2">
    <source>
        <dbReference type="Proteomes" id="UP001060310"/>
    </source>
</evidence>
<dbReference type="EMBL" id="ON456340">
    <property type="protein sequence ID" value="UTN92047.1"/>
    <property type="molecule type" value="Genomic_DNA"/>
</dbReference>
<sequence length="88" mass="10044">MRMNNIGKNGEPVVENYPNDGRNYEFRSIPGVSDNLKVSRDGDVQLNGTVVYDPIRRHIRKNDGESISIQMAIHLAFPDIPMRHIPTR</sequence>
<proteinExistence type="predicted"/>
<evidence type="ECO:0000313" key="1">
    <source>
        <dbReference type="EMBL" id="UTN92047.1"/>
    </source>
</evidence>
<accession>A0A9E7SZW3</accession>
<keyword evidence="2" id="KW-1185">Reference proteome</keyword>
<dbReference type="RefSeq" id="YP_010750493.1">
    <property type="nucleotide sequence ID" value="NC_073334.1"/>
</dbReference>
<organism evidence="1 2">
    <name type="scientific">Arthrobacter phage Darby</name>
    <dbReference type="NCBI Taxonomy" id="2951390"/>
    <lineage>
        <taxon>Viruses</taxon>
        <taxon>Duplodnaviria</taxon>
        <taxon>Heunggongvirae</taxon>
        <taxon>Uroviricota</taxon>
        <taxon>Caudoviricetes</taxon>
        <taxon>Gordonvirus</taxon>
        <taxon>Gordonvirus darby</taxon>
    </lineage>
</organism>
<name>A0A9E7SZW3_9CAUD</name>
<dbReference type="GeneID" id="79993846"/>
<dbReference type="Proteomes" id="UP001060310">
    <property type="component" value="Segment"/>
</dbReference>
<reference evidence="1 2" key="1">
    <citation type="submission" date="2022-05" db="EMBL/GenBank/DDBJ databases">
        <authorList>
            <person name="Newell B.J."/>
            <person name="Weaver O.G."/>
            <person name="Grabski S.E."/>
            <person name="Haskins S.E."/>
            <person name="Heijnen K.A."/>
            <person name="Furlong R.J."/>
            <person name="Sisk M.A."/>
            <person name="Booton G."/>
            <person name="Daniels C.J."/>
            <person name="Ball S.L."/>
            <person name="Garlena R.A."/>
            <person name="Russell D.A."/>
            <person name="Jacobs-Sera D."/>
            <person name="Hatfull G.F."/>
        </authorList>
    </citation>
    <scope>NUCLEOTIDE SEQUENCE [LARGE SCALE GENOMIC DNA]</scope>
</reference>
<dbReference type="KEGG" id="vg:79993846"/>
<gene>
    <name evidence="1" type="primary">42</name>
    <name evidence="1" type="ORF">SEA_DARBY_42</name>
</gene>
<protein>
    <submittedName>
        <fullName evidence="1">Uncharacterized protein</fullName>
    </submittedName>
</protein>